<dbReference type="EMBL" id="FZOB01000009">
    <property type="protein sequence ID" value="SNR83344.1"/>
    <property type="molecule type" value="Genomic_DNA"/>
</dbReference>
<keyword evidence="1" id="KW-1133">Transmembrane helix</keyword>
<accession>A0A238ZKX0</accession>
<proteinExistence type="predicted"/>
<protein>
    <recommendedName>
        <fullName evidence="4">Holin of 3TMs, for gene-transfer release</fullName>
    </recommendedName>
</protein>
<feature type="transmembrane region" description="Helical" evidence="1">
    <location>
        <begin position="131"/>
        <end position="149"/>
    </location>
</feature>
<gene>
    <name evidence="2" type="ORF">SAMN06265340_10919</name>
</gene>
<evidence type="ECO:0000313" key="3">
    <source>
        <dbReference type="Proteomes" id="UP000198405"/>
    </source>
</evidence>
<organism evidence="2 3">
    <name type="scientific">Desulfurobacterium atlanticum</name>
    <dbReference type="NCBI Taxonomy" id="240169"/>
    <lineage>
        <taxon>Bacteria</taxon>
        <taxon>Pseudomonadati</taxon>
        <taxon>Aquificota</taxon>
        <taxon>Aquificia</taxon>
        <taxon>Desulfurobacteriales</taxon>
        <taxon>Desulfurobacteriaceae</taxon>
        <taxon>Desulfurobacterium</taxon>
    </lineage>
</organism>
<sequence>MLGIIGTLAGAGLNLLADVIREKGKDFVEKKFNVKIPNNPEELQNPEILARLKEIELTHEEELQRILLERYKAGLEYRKTIDRETTKRWISDNKAGLITKLVRPLTLIYLLVVFSLMAFTDNNLLHINPMYAQSFSEFLKMAILAYFGLRTFEKVKGAAQ</sequence>
<reference evidence="3" key="1">
    <citation type="submission" date="2017-06" db="EMBL/GenBank/DDBJ databases">
        <authorList>
            <person name="Varghese N."/>
            <person name="Submissions S."/>
        </authorList>
    </citation>
    <scope>NUCLEOTIDE SEQUENCE [LARGE SCALE GENOMIC DNA]</scope>
    <source>
        <strain evidence="3">DSM 15668</strain>
    </source>
</reference>
<dbReference type="Proteomes" id="UP000198405">
    <property type="component" value="Unassembled WGS sequence"/>
</dbReference>
<dbReference type="RefSeq" id="WP_089323322.1">
    <property type="nucleotide sequence ID" value="NZ_FZOB01000009.1"/>
</dbReference>
<evidence type="ECO:0000256" key="1">
    <source>
        <dbReference type="SAM" id="Phobius"/>
    </source>
</evidence>
<evidence type="ECO:0000313" key="2">
    <source>
        <dbReference type="EMBL" id="SNR83344.1"/>
    </source>
</evidence>
<keyword evidence="1" id="KW-0812">Transmembrane</keyword>
<feature type="transmembrane region" description="Helical" evidence="1">
    <location>
        <begin position="101"/>
        <end position="119"/>
    </location>
</feature>
<dbReference type="OrthoDB" id="1122659at2"/>
<keyword evidence="3" id="KW-1185">Reference proteome</keyword>
<evidence type="ECO:0008006" key="4">
    <source>
        <dbReference type="Google" id="ProtNLM"/>
    </source>
</evidence>
<dbReference type="AlphaFoldDB" id="A0A238ZKX0"/>
<name>A0A238ZKX0_9BACT</name>
<keyword evidence="1" id="KW-0472">Membrane</keyword>